<accession>A0A0D8X8Z4</accession>
<feature type="compositionally biased region" description="Gly residues" evidence="1">
    <location>
        <begin position="7"/>
        <end position="16"/>
    </location>
</feature>
<proteinExistence type="predicted"/>
<protein>
    <submittedName>
        <fullName evidence="2">Uncharacterized protein</fullName>
    </submittedName>
</protein>
<gene>
    <name evidence="2" type="ORF">DICVIV_13847</name>
</gene>
<sequence length="200" mass="21981">MKMNTSSGGGIAGGGMSRYQNNGDANETMQNPRLLQNQNDQCAVTSLAPAYVEEEPSVSLMKNSFHITTRRNCRRVTERRLKGQKKRGTGVNTVASYSEMSDYVLEDFMLLNTFKPLVYSFNAPYSSNASKDYPSAVGFLISEYLLTAISGINMQQKCFGWELRGGLGYQSFGLASIDSSTREETSGQSYSSSTVATFID</sequence>
<evidence type="ECO:0000313" key="2">
    <source>
        <dbReference type="EMBL" id="KJH40212.1"/>
    </source>
</evidence>
<reference evidence="3" key="2">
    <citation type="journal article" date="2016" name="Sci. Rep.">
        <title>Dictyocaulus viviparus genome, variome and transcriptome elucidate lungworm biology and support future intervention.</title>
        <authorList>
            <person name="McNulty S.N."/>
            <person name="Strube C."/>
            <person name="Rosa B.A."/>
            <person name="Martin J.C."/>
            <person name="Tyagi R."/>
            <person name="Choi Y.J."/>
            <person name="Wang Q."/>
            <person name="Hallsworth Pepin K."/>
            <person name="Zhang X."/>
            <person name="Ozersky P."/>
            <person name="Wilson R.K."/>
            <person name="Sternberg P.W."/>
            <person name="Gasser R.B."/>
            <person name="Mitreva M."/>
        </authorList>
    </citation>
    <scope>NUCLEOTIDE SEQUENCE [LARGE SCALE GENOMIC DNA]</scope>
    <source>
        <strain evidence="3">HannoverDv2000</strain>
    </source>
</reference>
<dbReference type="AlphaFoldDB" id="A0A0D8X8Z4"/>
<organism evidence="2 3">
    <name type="scientific">Dictyocaulus viviparus</name>
    <name type="common">Bovine lungworm</name>
    <dbReference type="NCBI Taxonomy" id="29172"/>
    <lineage>
        <taxon>Eukaryota</taxon>
        <taxon>Metazoa</taxon>
        <taxon>Ecdysozoa</taxon>
        <taxon>Nematoda</taxon>
        <taxon>Chromadorea</taxon>
        <taxon>Rhabditida</taxon>
        <taxon>Rhabditina</taxon>
        <taxon>Rhabditomorpha</taxon>
        <taxon>Strongyloidea</taxon>
        <taxon>Metastrongylidae</taxon>
        <taxon>Dictyocaulus</taxon>
    </lineage>
</organism>
<dbReference type="EMBL" id="KN717545">
    <property type="protein sequence ID" value="KJH40212.1"/>
    <property type="molecule type" value="Genomic_DNA"/>
</dbReference>
<dbReference type="Proteomes" id="UP000053766">
    <property type="component" value="Unassembled WGS sequence"/>
</dbReference>
<name>A0A0D8X8Z4_DICVI</name>
<evidence type="ECO:0000256" key="1">
    <source>
        <dbReference type="SAM" id="MobiDB-lite"/>
    </source>
</evidence>
<reference evidence="2 3" key="1">
    <citation type="submission" date="2013-11" db="EMBL/GenBank/DDBJ databases">
        <title>Draft genome of the bovine lungworm Dictyocaulus viviparus.</title>
        <authorList>
            <person name="Mitreva M."/>
        </authorList>
    </citation>
    <scope>NUCLEOTIDE SEQUENCE [LARGE SCALE GENOMIC DNA]</scope>
    <source>
        <strain evidence="2 3">HannoverDv2000</strain>
    </source>
</reference>
<feature type="compositionally biased region" description="Polar residues" evidence="1">
    <location>
        <begin position="18"/>
        <end position="29"/>
    </location>
</feature>
<evidence type="ECO:0000313" key="3">
    <source>
        <dbReference type="Proteomes" id="UP000053766"/>
    </source>
</evidence>
<keyword evidence="3" id="KW-1185">Reference proteome</keyword>
<feature type="region of interest" description="Disordered" evidence="1">
    <location>
        <begin position="1"/>
        <end position="29"/>
    </location>
</feature>